<dbReference type="Pfam" id="PF13432">
    <property type="entry name" value="TPR_16"/>
    <property type="match status" value="1"/>
</dbReference>
<evidence type="ECO:0000256" key="2">
    <source>
        <dbReference type="ARBA" id="ARBA00022803"/>
    </source>
</evidence>
<dbReference type="InterPro" id="IPR011990">
    <property type="entry name" value="TPR-like_helical_dom_sf"/>
</dbReference>
<dbReference type="Proteomes" id="UP000267049">
    <property type="component" value="Unassembled WGS sequence"/>
</dbReference>
<dbReference type="AlphaFoldDB" id="A0A3M8SS83"/>
<dbReference type="Pfam" id="PF14559">
    <property type="entry name" value="TPR_19"/>
    <property type="match status" value="1"/>
</dbReference>
<dbReference type="SUPFAM" id="SSF48452">
    <property type="entry name" value="TPR-like"/>
    <property type="match status" value="3"/>
</dbReference>
<evidence type="ECO:0000256" key="3">
    <source>
        <dbReference type="PROSITE-ProRule" id="PRU00339"/>
    </source>
</evidence>
<keyword evidence="5" id="KW-1185">Reference proteome</keyword>
<sequence length="544" mass="58459">MSGNAPGALLRDAWAALQRGQPAQARVACEAAVHQAPESFDGWRLLAVARQALGDAAGCRDALAQAHGLRPHDGATALDLGSLLLQAGDADNALPVLQVALDALPAEPRAAFRYGTAAFMVGDHTRAVHGFAAATQRDPQWVEAWNNLAASHGQLQEYPQAIAAARQAQQLRPQSASTHQALAALLSNRFDRQELLEGLGCAEAALRLEPNLAQAHRTAAVILRRLGEPHRAERHARRAVEIAPLDPDTIEVLGEQLLASGQTDAAVKVYADAAAGGVATPAMRRQHGIAQLLNRQPEAAEATLRDSLRAAPDDQRAIAHLGVALAASQRLDVAASLIGLHRHVHAVRLPTPAEFPDDAAFHAALATDIRQHSQQRWEPVGLAARNAFLSGDLLADRSAAIIGFEQALRGAIDAFIARCQAAGDDAGSDVFLRNVPQRYRLHVWATQAAETGYIDTHIHEESWLSGAYYVELPPAIRADDPTHAGWIEFGRPYAHLPAWPEDALRRICPQVGDLLLFPSYLFHRTLPYHGSGERISISFDLAAA</sequence>
<comment type="caution">
    <text evidence="4">The sequence shown here is derived from an EMBL/GenBank/DDBJ whole genome shotgun (WGS) entry which is preliminary data.</text>
</comment>
<keyword evidence="1" id="KW-0677">Repeat</keyword>
<organism evidence="4 5">
    <name type="scientific">Montanilutibacter psychrotolerans</name>
    <dbReference type="NCBI Taxonomy" id="1327343"/>
    <lineage>
        <taxon>Bacteria</taxon>
        <taxon>Pseudomonadati</taxon>
        <taxon>Pseudomonadota</taxon>
        <taxon>Gammaproteobacteria</taxon>
        <taxon>Lysobacterales</taxon>
        <taxon>Lysobacteraceae</taxon>
        <taxon>Montanilutibacter</taxon>
    </lineage>
</organism>
<dbReference type="EMBL" id="RIBS01000004">
    <property type="protein sequence ID" value="RNF83633.1"/>
    <property type="molecule type" value="Genomic_DNA"/>
</dbReference>
<feature type="repeat" description="TPR" evidence="3">
    <location>
        <begin position="142"/>
        <end position="175"/>
    </location>
</feature>
<proteinExistence type="predicted"/>
<dbReference type="InterPro" id="IPR012668">
    <property type="entry name" value="CHP02466"/>
</dbReference>
<name>A0A3M8SS83_9GAMM</name>
<dbReference type="PROSITE" id="PS50005">
    <property type="entry name" value="TPR"/>
    <property type="match status" value="1"/>
</dbReference>
<dbReference type="PANTHER" id="PTHR44227">
    <property type="match status" value="1"/>
</dbReference>
<dbReference type="Gene3D" id="1.25.40.10">
    <property type="entry name" value="Tetratricopeptide repeat domain"/>
    <property type="match status" value="1"/>
</dbReference>
<dbReference type="Gene3D" id="2.60.120.620">
    <property type="entry name" value="q2cbj1_9rhob like domain"/>
    <property type="match status" value="1"/>
</dbReference>
<dbReference type="InterPro" id="IPR052346">
    <property type="entry name" value="O-mannosyl-transferase_TMTC"/>
</dbReference>
<keyword evidence="2 3" id="KW-0802">TPR repeat</keyword>
<evidence type="ECO:0000313" key="5">
    <source>
        <dbReference type="Proteomes" id="UP000267049"/>
    </source>
</evidence>
<protein>
    <submittedName>
        <fullName evidence="4">Uncharacterized protein</fullName>
    </submittedName>
</protein>
<accession>A0A3M8SS83</accession>
<dbReference type="RefSeq" id="WP_123087893.1">
    <property type="nucleotide sequence ID" value="NZ_RIBS01000004.1"/>
</dbReference>
<dbReference type="PANTHER" id="PTHR44227:SF3">
    <property type="entry name" value="PROTEIN O-MANNOSYL-TRANSFERASE TMTC4"/>
    <property type="match status" value="1"/>
</dbReference>
<dbReference type="InterPro" id="IPR019734">
    <property type="entry name" value="TPR_rpt"/>
</dbReference>
<evidence type="ECO:0000313" key="4">
    <source>
        <dbReference type="EMBL" id="RNF83633.1"/>
    </source>
</evidence>
<dbReference type="SMART" id="SM00028">
    <property type="entry name" value="TPR"/>
    <property type="match status" value="6"/>
</dbReference>
<reference evidence="4 5" key="1">
    <citation type="submission" date="2018-11" db="EMBL/GenBank/DDBJ databases">
        <title>Lysobacter cryohumiis sp. nov., isolated from soil in the Tianshan Mountains, Xinjiang, China.</title>
        <authorList>
            <person name="Luo Y."/>
            <person name="Sheng H."/>
        </authorList>
    </citation>
    <scope>NUCLEOTIDE SEQUENCE [LARGE SCALE GENOMIC DNA]</scope>
    <source>
        <strain evidence="4 5">ZS60</strain>
    </source>
</reference>
<evidence type="ECO:0000256" key="1">
    <source>
        <dbReference type="ARBA" id="ARBA00022737"/>
    </source>
</evidence>
<dbReference type="OrthoDB" id="549777at2"/>
<dbReference type="Pfam" id="PF13759">
    <property type="entry name" value="2OG-FeII_Oxy_5"/>
    <property type="match status" value="1"/>
</dbReference>
<gene>
    <name evidence="4" type="ORF">EER27_09600</name>
</gene>